<evidence type="ECO:0000256" key="2">
    <source>
        <dbReference type="ARBA" id="ARBA00022692"/>
    </source>
</evidence>
<gene>
    <name evidence="8" type="ORF">MDMS009_2888</name>
</gene>
<feature type="transmembrane region" description="Helical" evidence="5">
    <location>
        <begin position="12"/>
        <end position="30"/>
    </location>
</feature>
<dbReference type="Pfam" id="PF11846">
    <property type="entry name" value="Wzy_C_2"/>
    <property type="match status" value="1"/>
</dbReference>
<feature type="domain" description="O-antigen ligase-related" evidence="6">
    <location>
        <begin position="210"/>
        <end position="361"/>
    </location>
</feature>
<sequence length="571" mass="64020">MTQTHKSFFSRWSVAEVMLVILFLLAPLYYHPNLGGEGLRIPNNITVWLIAIIFITFSINKVIKAEFFQLPRYFGYLTAFPILVILSGFLAGVEQPLNWLFRVLFILGGFAFLFSLFQHKLKAGRWDRLLLIIALSGFIHAGIGLLQIWLKLDMPFLLPKSPQGIPSGLFQQINNQASYLATCIILSFYLASRPLVFKRRFNVQALLLVTVLVSSIVVGLSGSRTGWLALAIALPVILLARREQLWSNKSLSVVLLAALVSGFVFGTMNNGGKTIDKTVAIQSGYSGSARLGIYTISLDLLAQKPWFGHGVGSFPRQFQYARPDFYIEYPEGKLPKQMINHPHNELLQWMVEGGVSALLGIVISVTALAFALYKVGPARGFSYLALLIPISLHTQLELPFYMSALHWLVFMLLVAQIFQATLKQRQNLMTPYAKKLASISIVLTSLLVATSLLHTIRANWDFVFFYDGDQSGVPLSIATQNPYLSSEAKWISMGALLNFSIKNGIDENVVFFTEWGEQTLLVRPDVDLYMKLISAYDFLGNKNAFCTKLMQALKLYPDNKQLTELKHVCNN</sequence>
<feature type="transmembrane region" description="Helical" evidence="5">
    <location>
        <begin position="75"/>
        <end position="93"/>
    </location>
</feature>
<evidence type="ECO:0000256" key="5">
    <source>
        <dbReference type="SAM" id="Phobius"/>
    </source>
</evidence>
<feature type="transmembrane region" description="Helical" evidence="5">
    <location>
        <begin position="169"/>
        <end position="191"/>
    </location>
</feature>
<evidence type="ECO:0000313" key="9">
    <source>
        <dbReference type="Proteomes" id="UP000004679"/>
    </source>
</evidence>
<evidence type="ECO:0000256" key="4">
    <source>
        <dbReference type="ARBA" id="ARBA00023136"/>
    </source>
</evidence>
<feature type="transmembrane region" description="Helical" evidence="5">
    <location>
        <begin position="99"/>
        <end position="117"/>
    </location>
</feature>
<feature type="transmembrane region" description="Helical" evidence="5">
    <location>
        <begin position="250"/>
        <end position="268"/>
    </location>
</feature>
<feature type="domain" description="Virulence factor membrane-bound polymerase C-terminal" evidence="7">
    <location>
        <begin position="384"/>
        <end position="563"/>
    </location>
</feature>
<dbReference type="PANTHER" id="PTHR37422">
    <property type="entry name" value="TEICHURONIC ACID BIOSYNTHESIS PROTEIN TUAE"/>
    <property type="match status" value="1"/>
</dbReference>
<reference evidence="8 9" key="1">
    <citation type="journal article" date="2011" name="J. Bacteriol.">
        <title>Draft genome sequence of the chemolithoheterotrophic, halophilic methylotroph Methylophaga thiooxydans DMS010.</title>
        <authorList>
            <person name="Boden R."/>
            <person name="Ferriera S."/>
            <person name="Johnson J."/>
            <person name="Kelly D.P."/>
            <person name="Murrell J.C."/>
            <person name="Schafer H."/>
        </authorList>
    </citation>
    <scope>NUCLEOTIDE SEQUENCE [LARGE SCALE GENOMIC DNA]</scope>
    <source>
        <strain evidence="8 9">DMS010</strain>
    </source>
</reference>
<name>C0N914_9GAMM</name>
<keyword evidence="2 5" id="KW-0812">Transmembrane</keyword>
<keyword evidence="4 5" id="KW-0472">Membrane</keyword>
<dbReference type="Pfam" id="PF04932">
    <property type="entry name" value="Wzy_C"/>
    <property type="match status" value="1"/>
</dbReference>
<feature type="transmembrane region" description="Helical" evidence="5">
    <location>
        <begin position="436"/>
        <end position="456"/>
    </location>
</feature>
<organism evidence="8 9">
    <name type="scientific">Methylophaga thiooxydans DMS010</name>
    <dbReference type="NCBI Taxonomy" id="637616"/>
    <lineage>
        <taxon>Bacteria</taxon>
        <taxon>Pseudomonadati</taxon>
        <taxon>Pseudomonadota</taxon>
        <taxon>Gammaproteobacteria</taxon>
        <taxon>Thiotrichales</taxon>
        <taxon>Piscirickettsiaceae</taxon>
        <taxon>Methylophaga</taxon>
    </lineage>
</organism>
<dbReference type="HOGENOM" id="CLU_034284_0_0_6"/>
<dbReference type="InterPro" id="IPR051533">
    <property type="entry name" value="WaaL-like"/>
</dbReference>
<dbReference type="InterPro" id="IPR007016">
    <property type="entry name" value="O-antigen_ligase-rel_domated"/>
</dbReference>
<dbReference type="GO" id="GO:0016020">
    <property type="term" value="C:membrane"/>
    <property type="evidence" value="ECO:0007669"/>
    <property type="project" value="UniProtKB-SubCell"/>
</dbReference>
<feature type="transmembrane region" description="Helical" evidence="5">
    <location>
        <begin position="404"/>
        <end position="424"/>
    </location>
</feature>
<feature type="transmembrane region" description="Helical" evidence="5">
    <location>
        <begin position="354"/>
        <end position="373"/>
    </location>
</feature>
<accession>C0N914</accession>
<dbReference type="InterPro" id="IPR021797">
    <property type="entry name" value="Wzy_C_2"/>
</dbReference>
<proteinExistence type="predicted"/>
<evidence type="ECO:0000259" key="7">
    <source>
        <dbReference type="Pfam" id="PF11846"/>
    </source>
</evidence>
<feature type="transmembrane region" description="Helical" evidence="5">
    <location>
        <begin position="45"/>
        <end position="63"/>
    </location>
</feature>
<dbReference type="PANTHER" id="PTHR37422:SF13">
    <property type="entry name" value="LIPOPOLYSACCHARIDE BIOSYNTHESIS PROTEIN PA4999-RELATED"/>
    <property type="match status" value="1"/>
</dbReference>
<evidence type="ECO:0000256" key="1">
    <source>
        <dbReference type="ARBA" id="ARBA00004141"/>
    </source>
</evidence>
<comment type="subcellular location">
    <subcellularLocation>
        <location evidence="1">Membrane</location>
        <topology evidence="1">Multi-pass membrane protein</topology>
    </subcellularLocation>
</comment>
<dbReference type="AlphaFoldDB" id="C0N914"/>
<evidence type="ECO:0000259" key="6">
    <source>
        <dbReference type="Pfam" id="PF04932"/>
    </source>
</evidence>
<evidence type="ECO:0000256" key="3">
    <source>
        <dbReference type="ARBA" id="ARBA00022989"/>
    </source>
</evidence>
<dbReference type="EMBL" id="GG657906">
    <property type="protein sequence ID" value="EEF78715.1"/>
    <property type="molecule type" value="Genomic_DNA"/>
</dbReference>
<dbReference type="Proteomes" id="UP000004679">
    <property type="component" value="Unassembled WGS sequence"/>
</dbReference>
<protein>
    <submittedName>
        <fullName evidence="8">O-Antigen Polymerase family</fullName>
    </submittedName>
</protein>
<feature type="transmembrane region" description="Helical" evidence="5">
    <location>
        <begin position="129"/>
        <end position="149"/>
    </location>
</feature>
<keyword evidence="9" id="KW-1185">Reference proteome</keyword>
<feature type="transmembrane region" description="Helical" evidence="5">
    <location>
        <begin position="203"/>
        <end position="220"/>
    </location>
</feature>
<keyword evidence="3 5" id="KW-1133">Transmembrane helix</keyword>
<evidence type="ECO:0000313" key="8">
    <source>
        <dbReference type="EMBL" id="EEF78715.1"/>
    </source>
</evidence>